<evidence type="ECO:0000313" key="2">
    <source>
        <dbReference type="Proteomes" id="UP001224122"/>
    </source>
</evidence>
<gene>
    <name evidence="1" type="ORF">J2S10_001359</name>
</gene>
<comment type="caution">
    <text evidence="1">The sequence shown here is derived from an EMBL/GenBank/DDBJ whole genome shotgun (WGS) entry which is preliminary data.</text>
</comment>
<protein>
    <submittedName>
        <fullName evidence="1">Uncharacterized protein</fullName>
    </submittedName>
</protein>
<accession>A0ABT9XRQ4</accession>
<organism evidence="1 2">
    <name type="scientific">Neobacillus ginsengisoli</name>
    <dbReference type="NCBI Taxonomy" id="904295"/>
    <lineage>
        <taxon>Bacteria</taxon>
        <taxon>Bacillati</taxon>
        <taxon>Bacillota</taxon>
        <taxon>Bacilli</taxon>
        <taxon>Bacillales</taxon>
        <taxon>Bacillaceae</taxon>
        <taxon>Neobacillus</taxon>
    </lineage>
</organism>
<dbReference type="EMBL" id="JAUSTW010000002">
    <property type="protein sequence ID" value="MDQ0198218.1"/>
    <property type="molecule type" value="Genomic_DNA"/>
</dbReference>
<proteinExistence type="predicted"/>
<name>A0ABT9XRQ4_9BACI</name>
<keyword evidence="2" id="KW-1185">Reference proteome</keyword>
<dbReference type="Proteomes" id="UP001224122">
    <property type="component" value="Unassembled WGS sequence"/>
</dbReference>
<evidence type="ECO:0000313" key="1">
    <source>
        <dbReference type="EMBL" id="MDQ0198218.1"/>
    </source>
</evidence>
<sequence>MKINQSNSLLGIIANFQNIIQEKDFLQFFSTKKAFLKHVLSQAASESMYDFH</sequence>
<reference evidence="1 2" key="1">
    <citation type="submission" date="2023-07" db="EMBL/GenBank/DDBJ databases">
        <title>Genomic Encyclopedia of Type Strains, Phase IV (KMG-IV): sequencing the most valuable type-strain genomes for metagenomic binning, comparative biology and taxonomic classification.</title>
        <authorList>
            <person name="Goeker M."/>
        </authorList>
    </citation>
    <scope>NUCLEOTIDE SEQUENCE [LARGE SCALE GENOMIC DNA]</scope>
    <source>
        <strain evidence="1 2">DSM 27594</strain>
    </source>
</reference>